<protein>
    <submittedName>
        <fullName evidence="1">TetR/AcrR family transcriptional regulator</fullName>
    </submittedName>
</protein>
<reference evidence="1" key="1">
    <citation type="submission" date="2019-04" db="EMBL/GenBank/DDBJ databases">
        <title>Microbes associate with the intestines of laboratory mice.</title>
        <authorList>
            <person name="Navarre W."/>
            <person name="Wong E."/>
            <person name="Huang K."/>
            <person name="Tropini C."/>
            <person name="Ng K."/>
            <person name="Yu B."/>
        </authorList>
    </citation>
    <scope>NUCLEOTIDE SEQUENCE</scope>
    <source>
        <strain evidence="1">NM73_A23</strain>
    </source>
</reference>
<sequence>MNKNNRKEQLYHEAFKLFLSKPFEAVSIADIENASGMTRGAITYYAKDKLGLFYSVVKYYLVDTQNLKQKITQTEFDSLKDFIEAYVNGCQETMNRFNDVGKNVQNASRAYMSLILQICKYFPDLHSQYLENRNQEVIIWIGVLQKAIEHKEIKSDIDIMNTARNFMNLFYGQSYIDSLSVGLNTVELRMQLMNLYKLLRI</sequence>
<evidence type="ECO:0000313" key="1">
    <source>
        <dbReference type="EMBL" id="TGX83966.1"/>
    </source>
</evidence>
<proteinExistence type="predicted"/>
<organism evidence="1 2">
    <name type="scientific">Palleniella muris</name>
    <dbReference type="NCBI Taxonomy" id="3038145"/>
    <lineage>
        <taxon>Bacteria</taxon>
        <taxon>Pseudomonadati</taxon>
        <taxon>Bacteroidota</taxon>
        <taxon>Bacteroidia</taxon>
        <taxon>Bacteroidales</taxon>
        <taxon>Prevotellaceae</taxon>
        <taxon>Palleniella</taxon>
    </lineage>
</organism>
<dbReference type="EMBL" id="SRZC01000002">
    <property type="protein sequence ID" value="TGX83966.1"/>
    <property type="molecule type" value="Genomic_DNA"/>
</dbReference>
<keyword evidence="2" id="KW-1185">Reference proteome</keyword>
<evidence type="ECO:0000313" key="2">
    <source>
        <dbReference type="Proteomes" id="UP000308886"/>
    </source>
</evidence>
<accession>A0AC61QTM4</accession>
<comment type="caution">
    <text evidence="1">The sequence shown here is derived from an EMBL/GenBank/DDBJ whole genome shotgun (WGS) entry which is preliminary data.</text>
</comment>
<gene>
    <name evidence="1" type="ORF">E5358_02000</name>
</gene>
<dbReference type="Proteomes" id="UP000308886">
    <property type="component" value="Unassembled WGS sequence"/>
</dbReference>
<name>A0AC61QTM4_9BACT</name>